<protein>
    <submittedName>
        <fullName evidence="3">GDSL esterase/lipase</fullName>
    </submittedName>
</protein>
<dbReference type="Gene3D" id="3.40.50.1110">
    <property type="entry name" value="SGNH hydrolase"/>
    <property type="match status" value="1"/>
</dbReference>
<feature type="domain" description="OSK" evidence="2">
    <location>
        <begin position="112"/>
        <end position="277"/>
    </location>
</feature>
<gene>
    <name evidence="3" type="ORF">KUF71_008852</name>
</gene>
<reference evidence="3" key="2">
    <citation type="journal article" date="2023" name="BMC Genomics">
        <title>Pest status, molecular evolution, and epigenetic factors derived from the genome assembly of Frankliniella fusca, a thysanopteran phytovirus vector.</title>
        <authorList>
            <person name="Catto M.A."/>
            <person name="Labadie P.E."/>
            <person name="Jacobson A.L."/>
            <person name="Kennedy G.G."/>
            <person name="Srinivasan R."/>
            <person name="Hunt B.G."/>
        </authorList>
    </citation>
    <scope>NUCLEOTIDE SEQUENCE</scope>
    <source>
        <strain evidence="3">PL_HMW_Pooled</strain>
    </source>
</reference>
<accession>A0AAE1HFQ8</accession>
<dbReference type="EMBL" id="JAHWGI010000981">
    <property type="protein sequence ID" value="KAK3919725.1"/>
    <property type="molecule type" value="Genomic_DNA"/>
</dbReference>
<name>A0AAE1HFQ8_9NEOP</name>
<sequence>RAARRTPAPRGPSLHRVGRFSQDDIAGEERAAERAAERTANQAATNGPTTNAASGDKTTYIAQRVDGLLEDRERDAADREDEDKNEEVGDKGVHEDADKYTQCGTDGCRSSRRVPTLNGYQIIGDSIASRLTQYCSPPLKAEYNHYLKSKQVGFIVHGQTTCQLARHLNQATFEWCDAKAAVLIGTNDILKVKNVPLEDTKKGLKNIISFLAINTKSVIMMTIPPIPRNGEHSEKVQELNKFIVQEAAEKENVHVLDLYSKFLKIDESIELDLFEKTFKSGMVDLIHPNKNGIESIKNE</sequence>
<comment type="caution">
    <text evidence="3">The sequence shown here is derived from an EMBL/GenBank/DDBJ whole genome shotgun (WGS) entry which is preliminary data.</text>
</comment>
<organism evidence="3 4">
    <name type="scientific">Frankliniella fusca</name>
    <dbReference type="NCBI Taxonomy" id="407009"/>
    <lineage>
        <taxon>Eukaryota</taxon>
        <taxon>Metazoa</taxon>
        <taxon>Ecdysozoa</taxon>
        <taxon>Arthropoda</taxon>
        <taxon>Hexapoda</taxon>
        <taxon>Insecta</taxon>
        <taxon>Pterygota</taxon>
        <taxon>Neoptera</taxon>
        <taxon>Paraneoptera</taxon>
        <taxon>Thysanoptera</taxon>
        <taxon>Terebrantia</taxon>
        <taxon>Thripoidea</taxon>
        <taxon>Thripidae</taxon>
        <taxon>Frankliniella</taxon>
    </lineage>
</organism>
<reference evidence="3" key="1">
    <citation type="submission" date="2021-07" db="EMBL/GenBank/DDBJ databases">
        <authorList>
            <person name="Catto M.A."/>
            <person name="Jacobson A."/>
            <person name="Kennedy G."/>
            <person name="Labadie P."/>
            <person name="Hunt B.G."/>
            <person name="Srinivasan R."/>
        </authorList>
    </citation>
    <scope>NUCLEOTIDE SEQUENCE</scope>
    <source>
        <strain evidence="3">PL_HMW_Pooled</strain>
        <tissue evidence="3">Head</tissue>
    </source>
</reference>
<feature type="compositionally biased region" description="Basic and acidic residues" evidence="1">
    <location>
        <begin position="67"/>
        <end position="77"/>
    </location>
</feature>
<evidence type="ECO:0000259" key="2">
    <source>
        <dbReference type="Pfam" id="PF17182"/>
    </source>
</evidence>
<dbReference type="AlphaFoldDB" id="A0AAE1HFQ8"/>
<proteinExistence type="predicted"/>
<keyword evidence="4" id="KW-1185">Reference proteome</keyword>
<dbReference type="InterPro" id="IPR036514">
    <property type="entry name" value="SGNH_hydro_sf"/>
</dbReference>
<feature type="non-terminal residue" evidence="3">
    <location>
        <position position="1"/>
    </location>
</feature>
<evidence type="ECO:0000313" key="4">
    <source>
        <dbReference type="Proteomes" id="UP001219518"/>
    </source>
</evidence>
<feature type="compositionally biased region" description="Basic and acidic residues" evidence="1">
    <location>
        <begin position="27"/>
        <end position="37"/>
    </location>
</feature>
<feature type="region of interest" description="Disordered" evidence="1">
    <location>
        <begin position="1"/>
        <end position="99"/>
    </location>
</feature>
<feature type="compositionally biased region" description="Low complexity" evidence="1">
    <location>
        <begin position="1"/>
        <end position="12"/>
    </location>
</feature>
<dbReference type="Proteomes" id="UP001219518">
    <property type="component" value="Unassembled WGS sequence"/>
</dbReference>
<feature type="compositionally biased region" description="Basic and acidic residues" evidence="1">
    <location>
        <begin position="86"/>
        <end position="99"/>
    </location>
</feature>
<feature type="compositionally biased region" description="Polar residues" evidence="1">
    <location>
        <begin position="45"/>
        <end position="61"/>
    </location>
</feature>
<dbReference type="SUPFAM" id="SSF52266">
    <property type="entry name" value="SGNH hydrolase"/>
    <property type="match status" value="1"/>
</dbReference>
<evidence type="ECO:0000256" key="1">
    <source>
        <dbReference type="SAM" id="MobiDB-lite"/>
    </source>
</evidence>
<dbReference type="InterPro" id="IPR033447">
    <property type="entry name" value="OSK"/>
</dbReference>
<evidence type="ECO:0000313" key="3">
    <source>
        <dbReference type="EMBL" id="KAK3919725.1"/>
    </source>
</evidence>
<dbReference type="CDD" id="cd00229">
    <property type="entry name" value="SGNH_hydrolase"/>
    <property type="match status" value="1"/>
</dbReference>
<dbReference type="Pfam" id="PF17182">
    <property type="entry name" value="OSK"/>
    <property type="match status" value="1"/>
</dbReference>